<accession>A0AAV2JFU7</accession>
<evidence type="ECO:0000256" key="1">
    <source>
        <dbReference type="SAM" id="MobiDB-lite"/>
    </source>
</evidence>
<dbReference type="Proteomes" id="UP001497482">
    <property type="component" value="Chromosome 12"/>
</dbReference>
<feature type="compositionally biased region" description="Basic residues" evidence="1">
    <location>
        <begin position="20"/>
        <end position="32"/>
    </location>
</feature>
<protein>
    <submittedName>
        <fullName evidence="2">Uncharacterized protein</fullName>
    </submittedName>
</protein>
<reference evidence="2 3" key="1">
    <citation type="submission" date="2024-04" db="EMBL/GenBank/DDBJ databases">
        <authorList>
            <person name="Waldvogel A.-M."/>
            <person name="Schoenle A."/>
        </authorList>
    </citation>
    <scope>NUCLEOTIDE SEQUENCE [LARGE SCALE GENOMIC DNA]</scope>
</reference>
<proteinExistence type="predicted"/>
<feature type="compositionally biased region" description="Polar residues" evidence="1">
    <location>
        <begin position="1"/>
        <end position="18"/>
    </location>
</feature>
<sequence>MNLDDCQSNGPSQSTSSLKGVRRSSIHQNSHRYRWIRQTPEDICRHEDCTQAAAVPGLSCGSVHQHSNYYNYSTSNEYNYYTSNDYNYSTSNDYNYSTSNEYNYSTSNDYNYYTSNDYNY</sequence>
<dbReference type="AlphaFoldDB" id="A0AAV2JFU7"/>
<organism evidence="2 3">
    <name type="scientific">Knipowitschia caucasica</name>
    <name type="common">Caucasian dwarf goby</name>
    <name type="synonym">Pomatoschistus caucasicus</name>
    <dbReference type="NCBI Taxonomy" id="637954"/>
    <lineage>
        <taxon>Eukaryota</taxon>
        <taxon>Metazoa</taxon>
        <taxon>Chordata</taxon>
        <taxon>Craniata</taxon>
        <taxon>Vertebrata</taxon>
        <taxon>Euteleostomi</taxon>
        <taxon>Actinopterygii</taxon>
        <taxon>Neopterygii</taxon>
        <taxon>Teleostei</taxon>
        <taxon>Neoteleostei</taxon>
        <taxon>Acanthomorphata</taxon>
        <taxon>Gobiaria</taxon>
        <taxon>Gobiiformes</taxon>
        <taxon>Gobioidei</taxon>
        <taxon>Gobiidae</taxon>
        <taxon>Gobiinae</taxon>
        <taxon>Knipowitschia</taxon>
    </lineage>
</organism>
<name>A0AAV2JFU7_KNICA</name>
<feature type="region of interest" description="Disordered" evidence="1">
    <location>
        <begin position="1"/>
        <end position="32"/>
    </location>
</feature>
<keyword evidence="3" id="KW-1185">Reference proteome</keyword>
<evidence type="ECO:0000313" key="2">
    <source>
        <dbReference type="EMBL" id="CAL1576449.1"/>
    </source>
</evidence>
<evidence type="ECO:0000313" key="3">
    <source>
        <dbReference type="Proteomes" id="UP001497482"/>
    </source>
</evidence>
<dbReference type="EMBL" id="OZ035834">
    <property type="protein sequence ID" value="CAL1576449.1"/>
    <property type="molecule type" value="Genomic_DNA"/>
</dbReference>
<gene>
    <name evidence="2" type="ORF">KC01_LOCUS7882</name>
</gene>